<evidence type="ECO:0000313" key="1">
    <source>
        <dbReference type="EMBL" id="KAK3671201.1"/>
    </source>
</evidence>
<dbReference type="AlphaFoldDB" id="A0AAE0WIM7"/>
<proteinExistence type="predicted"/>
<evidence type="ECO:0000313" key="2">
    <source>
        <dbReference type="Proteomes" id="UP001274830"/>
    </source>
</evidence>
<keyword evidence="2" id="KW-1185">Reference proteome</keyword>
<sequence>MAFLSTKLRPTTSIPSFHNLKRFSTYRDPNPNPLRISFLHVPEGKGGLLPTQNLPNTQADTAYDSPQIQHVGTSGVRTCVGVYFAIDSSRCFVAHINGLINRGLDEKNERLLSYHKELQEQEAAFFRSETRKRLRANAEKHGWDPVVQKSTILKSLLITCPEPRNRALSRMTEAGEVDICDENTGLWIIEGIKDFFDAPDDTIVHEKEGFVVQHPDGKPTMLSYEPEKWPEARVGGEDGMLAQMTSVRDGEPPEMECFRRVEQMRLDGWIIVKDDGWRKRY</sequence>
<protein>
    <submittedName>
        <fullName evidence="1">Uncharacterized protein</fullName>
    </submittedName>
</protein>
<dbReference type="EMBL" id="JAUTXT010000045">
    <property type="protein sequence ID" value="KAK3671201.1"/>
    <property type="molecule type" value="Genomic_DNA"/>
</dbReference>
<reference evidence="1" key="1">
    <citation type="submission" date="2023-07" db="EMBL/GenBank/DDBJ databases">
        <title>Black Yeasts Isolated from many extreme environments.</title>
        <authorList>
            <person name="Coleine C."/>
            <person name="Stajich J.E."/>
            <person name="Selbmann L."/>
        </authorList>
    </citation>
    <scope>NUCLEOTIDE SEQUENCE</scope>
    <source>
        <strain evidence="1">CCFEE 5485</strain>
    </source>
</reference>
<organism evidence="1 2">
    <name type="scientific">Recurvomyces mirabilis</name>
    <dbReference type="NCBI Taxonomy" id="574656"/>
    <lineage>
        <taxon>Eukaryota</taxon>
        <taxon>Fungi</taxon>
        <taxon>Dikarya</taxon>
        <taxon>Ascomycota</taxon>
        <taxon>Pezizomycotina</taxon>
        <taxon>Dothideomycetes</taxon>
        <taxon>Dothideomycetidae</taxon>
        <taxon>Mycosphaerellales</taxon>
        <taxon>Teratosphaeriaceae</taxon>
        <taxon>Recurvomyces</taxon>
    </lineage>
</organism>
<gene>
    <name evidence="1" type="ORF">LTR78_008836</name>
</gene>
<dbReference type="Proteomes" id="UP001274830">
    <property type="component" value="Unassembled WGS sequence"/>
</dbReference>
<comment type="caution">
    <text evidence="1">The sequence shown here is derived from an EMBL/GenBank/DDBJ whole genome shotgun (WGS) entry which is preliminary data.</text>
</comment>
<name>A0AAE0WIM7_9PEZI</name>
<accession>A0AAE0WIM7</accession>